<gene>
    <name evidence="3" type="ORF">MFFC18_13670</name>
</gene>
<evidence type="ECO:0000256" key="1">
    <source>
        <dbReference type="ARBA" id="ARBA00006817"/>
    </source>
</evidence>
<dbReference type="Proteomes" id="UP000322214">
    <property type="component" value="Chromosome"/>
</dbReference>
<dbReference type="CDD" id="cd07814">
    <property type="entry name" value="SRPBCC_CalC_Aha1-like"/>
    <property type="match status" value="1"/>
</dbReference>
<dbReference type="RefSeq" id="WP_148618687.1">
    <property type="nucleotide sequence ID" value="NZ_CP042912.1"/>
</dbReference>
<accession>A0A5B9PEV1</accession>
<dbReference type="SUPFAM" id="SSF55961">
    <property type="entry name" value="Bet v1-like"/>
    <property type="match status" value="1"/>
</dbReference>
<feature type="domain" description="Activator of Hsp90 ATPase homologue 1/2-like C-terminal" evidence="2">
    <location>
        <begin position="34"/>
        <end position="168"/>
    </location>
</feature>
<evidence type="ECO:0000259" key="2">
    <source>
        <dbReference type="Pfam" id="PF08327"/>
    </source>
</evidence>
<evidence type="ECO:0000313" key="4">
    <source>
        <dbReference type="Proteomes" id="UP000322214"/>
    </source>
</evidence>
<sequence>MMRHVILALAATLFCYESAIGQDVRVADEFEIEASVDLVWNAFTTTEGLQSWLAPLADIDFRVGGEWRANYAKDGKLGDETTIENTILCHDPQRKLSIKATGFPKGFEFENAAKETWSIFYFEKVSDTKTKITIVGLGYNDTEPSKKMRAHFKPANEYSMNRLKAALEKKAPDNEASKKQINN</sequence>
<reference evidence="3 4" key="1">
    <citation type="submission" date="2019-08" db="EMBL/GenBank/DDBJ databases">
        <title>Deep-cultivation of Planctomycetes and their phenomic and genomic characterization uncovers novel biology.</title>
        <authorList>
            <person name="Wiegand S."/>
            <person name="Jogler M."/>
            <person name="Boedeker C."/>
            <person name="Pinto D."/>
            <person name="Vollmers J."/>
            <person name="Rivas-Marin E."/>
            <person name="Kohn T."/>
            <person name="Peeters S.H."/>
            <person name="Heuer A."/>
            <person name="Rast P."/>
            <person name="Oberbeckmann S."/>
            <person name="Bunk B."/>
            <person name="Jeske O."/>
            <person name="Meyerdierks A."/>
            <person name="Storesund J.E."/>
            <person name="Kallscheuer N."/>
            <person name="Luecker S."/>
            <person name="Lage O.M."/>
            <person name="Pohl T."/>
            <person name="Merkel B.J."/>
            <person name="Hornburger P."/>
            <person name="Mueller R.-W."/>
            <person name="Bruemmer F."/>
            <person name="Labrenz M."/>
            <person name="Spormann A.M."/>
            <person name="Op den Camp H."/>
            <person name="Overmann J."/>
            <person name="Amann R."/>
            <person name="Jetten M.S.M."/>
            <person name="Mascher T."/>
            <person name="Medema M.H."/>
            <person name="Devos D.P."/>
            <person name="Kaster A.-K."/>
            <person name="Ovreas L."/>
            <person name="Rohde M."/>
            <person name="Galperin M.Y."/>
            <person name="Jogler C."/>
        </authorList>
    </citation>
    <scope>NUCLEOTIDE SEQUENCE [LARGE SCALE GENOMIC DNA]</scope>
    <source>
        <strain evidence="3 4">FC18</strain>
    </source>
</reference>
<keyword evidence="4" id="KW-1185">Reference proteome</keyword>
<proteinExistence type="inferred from homology"/>
<dbReference type="InterPro" id="IPR013538">
    <property type="entry name" value="ASHA1/2-like_C"/>
</dbReference>
<dbReference type="Pfam" id="PF08327">
    <property type="entry name" value="AHSA1"/>
    <property type="match status" value="1"/>
</dbReference>
<evidence type="ECO:0000313" key="3">
    <source>
        <dbReference type="EMBL" id="QEG21511.1"/>
    </source>
</evidence>
<dbReference type="OrthoDB" id="9805228at2"/>
<dbReference type="Gene3D" id="3.30.530.20">
    <property type="match status" value="1"/>
</dbReference>
<name>A0A5B9PEV1_9BACT</name>
<dbReference type="InterPro" id="IPR023393">
    <property type="entry name" value="START-like_dom_sf"/>
</dbReference>
<protein>
    <recommendedName>
        <fullName evidence="2">Activator of Hsp90 ATPase homologue 1/2-like C-terminal domain-containing protein</fullName>
    </recommendedName>
</protein>
<comment type="similarity">
    <text evidence="1">Belongs to the AHA1 family.</text>
</comment>
<dbReference type="KEGG" id="mff:MFFC18_13670"/>
<organism evidence="3 4">
    <name type="scientific">Mariniblastus fucicola</name>
    <dbReference type="NCBI Taxonomy" id="980251"/>
    <lineage>
        <taxon>Bacteria</taxon>
        <taxon>Pseudomonadati</taxon>
        <taxon>Planctomycetota</taxon>
        <taxon>Planctomycetia</taxon>
        <taxon>Pirellulales</taxon>
        <taxon>Pirellulaceae</taxon>
        <taxon>Mariniblastus</taxon>
    </lineage>
</organism>
<dbReference type="STRING" id="980251.GCA_001642875_00340"/>
<dbReference type="AlphaFoldDB" id="A0A5B9PEV1"/>
<dbReference type="EMBL" id="CP042912">
    <property type="protein sequence ID" value="QEG21511.1"/>
    <property type="molecule type" value="Genomic_DNA"/>
</dbReference>